<feature type="compositionally biased region" description="Low complexity" evidence="1">
    <location>
        <begin position="14"/>
        <end position="29"/>
    </location>
</feature>
<evidence type="ECO:0000256" key="1">
    <source>
        <dbReference type="SAM" id="MobiDB-lite"/>
    </source>
</evidence>
<reference evidence="2" key="2">
    <citation type="submission" date="2018-05" db="EMBL/GenBank/DDBJ databases">
        <title>OpunRS2 (Oryza punctata Reference Sequence Version 2).</title>
        <authorList>
            <person name="Zhang J."/>
            <person name="Kudrna D."/>
            <person name="Lee S."/>
            <person name="Talag J."/>
            <person name="Welchert J."/>
            <person name="Wing R.A."/>
        </authorList>
    </citation>
    <scope>NUCLEOTIDE SEQUENCE [LARGE SCALE GENOMIC DNA]</scope>
</reference>
<proteinExistence type="predicted"/>
<dbReference type="AlphaFoldDB" id="A0A0E0MK35"/>
<protein>
    <submittedName>
        <fullName evidence="2">Uncharacterized protein</fullName>
    </submittedName>
</protein>
<dbReference type="Proteomes" id="UP000026962">
    <property type="component" value="Chromosome 12"/>
</dbReference>
<sequence length="170" mass="17298">MSLSPGRLRRHQAPDAATPSLLSPASPSPEWVPAKPAAWRRRGFFSLSVAGWLGTKPRLRRGVGAAPPKSGPLCLDLDGEKPASAGGGASGTVGGCGGGDGPDGNSGSRGKVVGQRAWWHVRIEAAVAVGRSRQVPADLRGRSDLLGGGGVEGEEACEGAREVGAGRCWC</sequence>
<dbReference type="EnsemblPlants" id="OPUNC12G04130.1">
    <property type="protein sequence ID" value="OPUNC12G04130.1"/>
    <property type="gene ID" value="OPUNC12G04130"/>
</dbReference>
<feature type="compositionally biased region" description="Gly residues" evidence="1">
    <location>
        <begin position="85"/>
        <end position="104"/>
    </location>
</feature>
<organism evidence="2">
    <name type="scientific">Oryza punctata</name>
    <name type="common">Red rice</name>
    <dbReference type="NCBI Taxonomy" id="4537"/>
    <lineage>
        <taxon>Eukaryota</taxon>
        <taxon>Viridiplantae</taxon>
        <taxon>Streptophyta</taxon>
        <taxon>Embryophyta</taxon>
        <taxon>Tracheophyta</taxon>
        <taxon>Spermatophyta</taxon>
        <taxon>Magnoliopsida</taxon>
        <taxon>Liliopsida</taxon>
        <taxon>Poales</taxon>
        <taxon>Poaceae</taxon>
        <taxon>BOP clade</taxon>
        <taxon>Oryzoideae</taxon>
        <taxon>Oryzeae</taxon>
        <taxon>Oryzinae</taxon>
        <taxon>Oryza</taxon>
    </lineage>
</organism>
<feature type="region of interest" description="Disordered" evidence="1">
    <location>
        <begin position="85"/>
        <end position="111"/>
    </location>
</feature>
<keyword evidence="3" id="KW-1185">Reference proteome</keyword>
<name>A0A0E0MK35_ORYPU</name>
<evidence type="ECO:0000313" key="3">
    <source>
        <dbReference type="Proteomes" id="UP000026962"/>
    </source>
</evidence>
<accession>A0A0E0MK35</accession>
<feature type="region of interest" description="Disordered" evidence="1">
    <location>
        <begin position="1"/>
        <end position="31"/>
    </location>
</feature>
<dbReference type="HOGENOM" id="CLU_1573177_0_0_1"/>
<evidence type="ECO:0000313" key="2">
    <source>
        <dbReference type="EnsemblPlants" id="OPUNC12G04130.1"/>
    </source>
</evidence>
<reference evidence="2" key="1">
    <citation type="submission" date="2015-04" db="UniProtKB">
        <authorList>
            <consortium name="EnsemblPlants"/>
        </authorList>
    </citation>
    <scope>IDENTIFICATION</scope>
</reference>
<dbReference type="Gramene" id="OPUNC12G04130.1">
    <property type="protein sequence ID" value="OPUNC12G04130.1"/>
    <property type="gene ID" value="OPUNC12G04130"/>
</dbReference>